<dbReference type="Gene3D" id="3.30.565.10">
    <property type="entry name" value="Histidine kinase-like ATPase, C-terminal domain"/>
    <property type="match status" value="1"/>
</dbReference>
<name>A0A2U0BQN5_BIFLN</name>
<proteinExistence type="predicted"/>
<protein>
    <submittedName>
        <fullName evidence="2">Uncharacterized protein</fullName>
    </submittedName>
</protein>
<gene>
    <name evidence="2" type="ORF">DWV59_09865</name>
    <name evidence="1" type="ORF">GBI83_04820</name>
</gene>
<sequence>MRRMGCVGDVIVAGGIDALNNSDTVFVADFLRELFGNIARYADSTQRYVVLVSAAQDRVTIDVTDRPRQGDATFEGAAFRACVLSGACAACARGLGCAGETRAVGTACFSAGR</sequence>
<dbReference type="EMBL" id="WDWL01000005">
    <property type="protein sequence ID" value="KAB7073326.1"/>
    <property type="molecule type" value="Genomic_DNA"/>
</dbReference>
<organism evidence="2 3">
    <name type="scientific">Bifidobacterium longum</name>
    <dbReference type="NCBI Taxonomy" id="216816"/>
    <lineage>
        <taxon>Bacteria</taxon>
        <taxon>Bacillati</taxon>
        <taxon>Actinomycetota</taxon>
        <taxon>Actinomycetes</taxon>
        <taxon>Bifidobacteriales</taxon>
        <taxon>Bifidobacteriaceae</taxon>
        <taxon>Bifidobacterium</taxon>
    </lineage>
</organism>
<evidence type="ECO:0000313" key="4">
    <source>
        <dbReference type="Proteomes" id="UP000432196"/>
    </source>
</evidence>
<reference evidence="1 4" key="2">
    <citation type="journal article" date="2019" name="Nat. Med.">
        <title>A library of human gut bacterial isolates paired with longitudinal multiomics data enables mechanistic microbiome research.</title>
        <authorList>
            <person name="Poyet M."/>
            <person name="Groussin M."/>
            <person name="Gibbons S.M."/>
            <person name="Avila-Pacheco J."/>
            <person name="Jiang X."/>
            <person name="Kearney S.M."/>
            <person name="Perrotta A.R."/>
            <person name="Berdy B."/>
            <person name="Zhao S."/>
            <person name="Lieberman T.D."/>
            <person name="Swanson P.K."/>
            <person name="Smith M."/>
            <person name="Roesemann S."/>
            <person name="Alexander J.E."/>
            <person name="Rich S.A."/>
            <person name="Livny J."/>
            <person name="Vlamakis H."/>
            <person name="Clish C."/>
            <person name="Bullock K."/>
            <person name="Deik A."/>
            <person name="Scott J."/>
            <person name="Pierce K.A."/>
            <person name="Xavier R.J."/>
            <person name="Alm E.J."/>
        </authorList>
    </citation>
    <scope>NUCLEOTIDE SEQUENCE [LARGE SCALE GENOMIC DNA]</scope>
    <source>
        <strain evidence="1 4">BIOML-A201</strain>
    </source>
</reference>
<dbReference type="AlphaFoldDB" id="A0A2U0BQN5"/>
<evidence type="ECO:0000313" key="3">
    <source>
        <dbReference type="Proteomes" id="UP000265775"/>
    </source>
</evidence>
<dbReference type="Proteomes" id="UP000432196">
    <property type="component" value="Unassembled WGS sequence"/>
</dbReference>
<dbReference type="EMBL" id="QSAR01000013">
    <property type="protein sequence ID" value="RGW63390.1"/>
    <property type="molecule type" value="Genomic_DNA"/>
</dbReference>
<evidence type="ECO:0000313" key="1">
    <source>
        <dbReference type="EMBL" id="KAB7073326.1"/>
    </source>
</evidence>
<reference evidence="2 3" key="1">
    <citation type="submission" date="2018-08" db="EMBL/GenBank/DDBJ databases">
        <title>A genome reference for cultivated species of the human gut microbiota.</title>
        <authorList>
            <person name="Zou Y."/>
            <person name="Xue W."/>
            <person name="Luo G."/>
        </authorList>
    </citation>
    <scope>NUCLEOTIDE SEQUENCE [LARGE SCALE GENOMIC DNA]</scope>
    <source>
        <strain evidence="2 3">AF11-12</strain>
    </source>
</reference>
<dbReference type="Proteomes" id="UP000265775">
    <property type="component" value="Unassembled WGS sequence"/>
</dbReference>
<comment type="caution">
    <text evidence="2">The sequence shown here is derived from an EMBL/GenBank/DDBJ whole genome shotgun (WGS) entry which is preliminary data.</text>
</comment>
<dbReference type="InterPro" id="IPR036890">
    <property type="entry name" value="HATPase_C_sf"/>
</dbReference>
<accession>A0A2U0BQN5</accession>
<evidence type="ECO:0000313" key="2">
    <source>
        <dbReference type="EMBL" id="RGW63390.1"/>
    </source>
</evidence>